<dbReference type="SMART" id="SM00249">
    <property type="entry name" value="PHD"/>
    <property type="match status" value="4"/>
</dbReference>
<dbReference type="GO" id="GO:0008270">
    <property type="term" value="F:zinc ion binding"/>
    <property type="evidence" value="ECO:0007669"/>
    <property type="project" value="UniProtKB-KW"/>
</dbReference>
<evidence type="ECO:0000259" key="5">
    <source>
        <dbReference type="PROSITE" id="PS50081"/>
    </source>
</evidence>
<accession>A0A7J6FXC9</accession>
<keyword evidence="2" id="KW-0677">Repeat</keyword>
<dbReference type="InterPro" id="IPR002219">
    <property type="entry name" value="PKC_DAG/PE"/>
</dbReference>
<dbReference type="InterPro" id="IPR004146">
    <property type="entry name" value="DC1"/>
</dbReference>
<keyword evidence="3" id="KW-0863">Zinc-finger</keyword>
<dbReference type="EMBL" id="JAATIQ010000163">
    <property type="protein sequence ID" value="KAF4375338.1"/>
    <property type="molecule type" value="Genomic_DNA"/>
</dbReference>
<dbReference type="AlphaFoldDB" id="A0A7J6FXC9"/>
<organism evidence="6 7">
    <name type="scientific">Cannabis sativa</name>
    <name type="common">Hemp</name>
    <name type="synonym">Marijuana</name>
    <dbReference type="NCBI Taxonomy" id="3483"/>
    <lineage>
        <taxon>Eukaryota</taxon>
        <taxon>Viridiplantae</taxon>
        <taxon>Streptophyta</taxon>
        <taxon>Embryophyta</taxon>
        <taxon>Tracheophyta</taxon>
        <taxon>Spermatophyta</taxon>
        <taxon>Magnoliopsida</taxon>
        <taxon>eudicotyledons</taxon>
        <taxon>Gunneridae</taxon>
        <taxon>Pentapetalae</taxon>
        <taxon>rosids</taxon>
        <taxon>fabids</taxon>
        <taxon>Rosales</taxon>
        <taxon>Cannabaceae</taxon>
        <taxon>Cannabis</taxon>
    </lineage>
</organism>
<keyword evidence="4" id="KW-0862">Zinc</keyword>
<dbReference type="InterPro" id="IPR046349">
    <property type="entry name" value="C1-like_sf"/>
</dbReference>
<dbReference type="PANTHER" id="PTHR46288">
    <property type="entry name" value="PHORBOL-ESTER/DAG-TYPE DOMAIN-CONTAINING PROTEIN"/>
    <property type="match status" value="1"/>
</dbReference>
<gene>
    <name evidence="6" type="ORF">G4B88_022004</name>
</gene>
<protein>
    <recommendedName>
        <fullName evidence="5">Phorbol-ester/DAG-type domain-containing protein</fullName>
    </recommendedName>
</protein>
<dbReference type="Pfam" id="PF03107">
    <property type="entry name" value="C1_2"/>
    <property type="match status" value="2"/>
</dbReference>
<dbReference type="PROSITE" id="PS50081">
    <property type="entry name" value="ZF_DAG_PE_2"/>
    <property type="match status" value="1"/>
</dbReference>
<name>A0A7J6FXC9_CANSA</name>
<evidence type="ECO:0000256" key="2">
    <source>
        <dbReference type="ARBA" id="ARBA00022737"/>
    </source>
</evidence>
<evidence type="ECO:0000256" key="3">
    <source>
        <dbReference type="ARBA" id="ARBA00022771"/>
    </source>
</evidence>
<feature type="domain" description="Phorbol-ester/DAG-type" evidence="5">
    <location>
        <begin position="71"/>
        <end position="123"/>
    </location>
</feature>
<evidence type="ECO:0000256" key="4">
    <source>
        <dbReference type="ARBA" id="ARBA00022833"/>
    </source>
</evidence>
<keyword evidence="7" id="KW-1185">Reference proteome</keyword>
<dbReference type="SUPFAM" id="SSF57889">
    <property type="entry name" value="Cysteine-rich domain"/>
    <property type="match status" value="5"/>
</dbReference>
<dbReference type="InterPro" id="IPR001965">
    <property type="entry name" value="Znf_PHD"/>
</dbReference>
<reference evidence="6 7" key="1">
    <citation type="journal article" date="2020" name="bioRxiv">
        <title>Sequence and annotation of 42 cannabis genomes reveals extensive copy number variation in cannabinoid synthesis and pathogen resistance genes.</title>
        <authorList>
            <person name="Mckernan K.J."/>
            <person name="Helbert Y."/>
            <person name="Kane L.T."/>
            <person name="Ebling H."/>
            <person name="Zhang L."/>
            <person name="Liu B."/>
            <person name="Eaton Z."/>
            <person name="Mclaughlin S."/>
            <person name="Kingan S."/>
            <person name="Baybayan P."/>
            <person name="Concepcion G."/>
            <person name="Jordan M."/>
            <person name="Riva A."/>
            <person name="Barbazuk W."/>
            <person name="Harkins T."/>
        </authorList>
    </citation>
    <scope>NUCLEOTIDE SEQUENCE [LARGE SCALE GENOMIC DNA]</scope>
    <source>
        <strain evidence="7">cv. Jamaican Lion 4</strain>
        <tissue evidence="6">Leaf</tissue>
    </source>
</reference>
<evidence type="ECO:0000313" key="6">
    <source>
        <dbReference type="EMBL" id="KAF4375338.1"/>
    </source>
</evidence>
<sequence>MNSEGYHFSHPHHRFYLYNWSYTYYWRCCLCNQLITSGEEYYKCEGYCFNVVHKQCGELPEQINNHTFHDQHPLTLRIHNNNISSCCFYCDKPFGDEYAYSCEECEFYMHMRCASIPLPTLTCHDGDIIVRFSCHQHPMAIFDQDDGKDAYQGNNCFVCQLPWSTTPSYSCTTLTCKNFVHKSCAQLSQTINHPFHSHQPLKLQITKLQTCDVCCKKDCKLGFICCESGCNFKLCTKCTNLHTTVKCRSHDHSLALVENACCDHNIQCDACLRSYKGLQVPSNRANFEVQRTQSLLFRCMECTYNLHFICGPLPFMVKDDYHIHKLTLVDSLNEEEFEEYYCDSCEEERNPQFRVYTCTDCKYTAHVHCMMNEIMKAIKGETNTNNYVESMAFGESRWDWTIYEKAKQHQHQTLQDIIKTLTLEEKHKLTYPLDFTHFKHHYNYFRNLNSQFDELGSLENFNKFKEFLQSDYDLFWRELIWYTSEEGLKVEDEKYLRQEVVEVAEGKYMVPKTLAPILTTFILKYGDVDHGKSHLTSIGMRSVIPTLLCIVIDKMCRTKLEDITMDHLKQWYFYLHGIQEISGFKLFPIRKILYGKFLRAYLGYKVIRWEEEIPKKLDTKIATLKAELERCEKMREELPAILSDKSSFKLECLRETATWKNKTPVDAIEEYYKCEGYCFNVVHKQCGELPEQINNHTFHDQHPLTLRIHNNNISSCCFYCDKPFGDEYAYSWEECEFYMHMRCVSIPLPTLTCHDGDIVRFSCHQHPMAIIDQDDGKDAYQDDYHIHKLSLVDSLNEEEFDEYYCDSCEEERNPQFRLYRCTNCKYTAYVHCMMNEYYMYIFQ</sequence>
<dbReference type="SMART" id="SM00109">
    <property type="entry name" value="C1"/>
    <property type="match status" value="2"/>
</dbReference>
<evidence type="ECO:0000313" key="7">
    <source>
        <dbReference type="Proteomes" id="UP000583929"/>
    </source>
</evidence>
<keyword evidence="1" id="KW-0479">Metal-binding</keyword>
<dbReference type="Proteomes" id="UP000583929">
    <property type="component" value="Unassembled WGS sequence"/>
</dbReference>
<comment type="caution">
    <text evidence="6">The sequence shown here is derived from an EMBL/GenBank/DDBJ whole genome shotgun (WGS) entry which is preliminary data.</text>
</comment>
<proteinExistence type="predicted"/>
<evidence type="ECO:0000256" key="1">
    <source>
        <dbReference type="ARBA" id="ARBA00022723"/>
    </source>
</evidence>
<dbReference type="PANTHER" id="PTHR46288:SF85">
    <property type="entry name" value="DC1 DOMAIN-CONTAINING PROTEIN"/>
    <property type="match status" value="1"/>
</dbReference>